<dbReference type="Gene3D" id="3.90.1300.10">
    <property type="entry name" value="Amidase signature (AS) domain"/>
    <property type="match status" value="1"/>
</dbReference>
<dbReference type="InterPro" id="IPR036928">
    <property type="entry name" value="AS_sf"/>
</dbReference>
<reference evidence="2" key="2">
    <citation type="submission" date="2020-09" db="EMBL/GenBank/DDBJ databases">
        <authorList>
            <person name="Sun Q."/>
            <person name="Kim S."/>
        </authorList>
    </citation>
    <scope>NUCLEOTIDE SEQUENCE</scope>
    <source>
        <strain evidence="2">KCTC 32255</strain>
    </source>
</reference>
<sequence>MTTCETQARSAATIAAAVREGRLSAVALVESLLTRIDERNGALNCYTEVLSERARREAARVDAMVRAGHDPGPLAGVPFGVKDNYDVAGRVTLAGSIVNRSLPPAAADALLVRRLSAAGAVLVGTHNMDELAYGFTTENAHYGATRNPLDPARSAGGSSGGSAAAVAAGLAQFALGTDTNGSIRVPSSFCGLFGLKPTFGRLPRTGTFPFVHDLDHLGPFARSVGDLALVYDAVQGHDPGDHACAERPAEAVSTLLDQPLGDLAVGVLGGWFDELADDQGRAAVARVADVLGARDTVVLPGTDRARAAAFVLTCASGANLHIENLKRAAGDFDPATRDRLLAGALIPANAVLQAQRVRMLYRDEVLAALARTPLLLAPATPCSAPLLGQPTITVAGQALPTRPNIGLLTQPLSFVGVPIVSFPVVSDGMPIGVQLIAAPWREDIVLRAAALLERAGLAGRMEVGG</sequence>
<dbReference type="Pfam" id="PF01425">
    <property type="entry name" value="Amidase"/>
    <property type="match status" value="1"/>
</dbReference>
<dbReference type="SUPFAM" id="SSF75304">
    <property type="entry name" value="Amidase signature (AS) enzymes"/>
    <property type="match status" value="1"/>
</dbReference>
<accession>A0A918PCE6</accession>
<name>A0A918PCE6_9SPHN</name>
<dbReference type="InterPro" id="IPR014087">
    <property type="entry name" value="Carboxybiuret_hydro_AtzE"/>
</dbReference>
<dbReference type="Proteomes" id="UP000648075">
    <property type="component" value="Unassembled WGS sequence"/>
</dbReference>
<dbReference type="EMBL" id="BMZA01000003">
    <property type="protein sequence ID" value="GGY99046.1"/>
    <property type="molecule type" value="Genomic_DNA"/>
</dbReference>
<dbReference type="InterPro" id="IPR000120">
    <property type="entry name" value="Amidase"/>
</dbReference>
<dbReference type="RefSeq" id="WP_189620527.1">
    <property type="nucleotide sequence ID" value="NZ_BMZA01000003.1"/>
</dbReference>
<evidence type="ECO:0000313" key="3">
    <source>
        <dbReference type="Proteomes" id="UP000648075"/>
    </source>
</evidence>
<dbReference type="InterPro" id="IPR023631">
    <property type="entry name" value="Amidase_dom"/>
</dbReference>
<dbReference type="AlphaFoldDB" id="A0A918PCE6"/>
<gene>
    <name evidence="2" type="ORF">GCM10011614_12450</name>
</gene>
<dbReference type="NCBIfam" id="NF006631">
    <property type="entry name" value="PRK09201.1"/>
    <property type="match status" value="1"/>
</dbReference>
<protein>
    <submittedName>
        <fullName evidence="2">Amidase</fullName>
    </submittedName>
</protein>
<evidence type="ECO:0000313" key="2">
    <source>
        <dbReference type="EMBL" id="GGY99046.1"/>
    </source>
</evidence>
<keyword evidence="3" id="KW-1185">Reference proteome</keyword>
<comment type="caution">
    <text evidence="2">The sequence shown here is derived from an EMBL/GenBank/DDBJ whole genome shotgun (WGS) entry which is preliminary data.</text>
</comment>
<dbReference type="PANTHER" id="PTHR11895:SF172">
    <property type="entry name" value="GLUTAMYL-TRNA(GLN) AMIDOTRANSFERASE"/>
    <property type="match status" value="1"/>
</dbReference>
<dbReference type="GO" id="GO:0003824">
    <property type="term" value="F:catalytic activity"/>
    <property type="evidence" value="ECO:0007669"/>
    <property type="project" value="InterPro"/>
</dbReference>
<organism evidence="2 3">
    <name type="scientific">Novosphingobium colocasiae</name>
    <dbReference type="NCBI Taxonomy" id="1256513"/>
    <lineage>
        <taxon>Bacteria</taxon>
        <taxon>Pseudomonadati</taxon>
        <taxon>Pseudomonadota</taxon>
        <taxon>Alphaproteobacteria</taxon>
        <taxon>Sphingomonadales</taxon>
        <taxon>Sphingomonadaceae</taxon>
        <taxon>Novosphingobium</taxon>
    </lineage>
</organism>
<feature type="domain" description="Amidase" evidence="1">
    <location>
        <begin position="28"/>
        <end position="446"/>
    </location>
</feature>
<dbReference type="NCBIfam" id="TIGR02715">
    <property type="entry name" value="amido_AtzE"/>
    <property type="match status" value="1"/>
</dbReference>
<reference evidence="2" key="1">
    <citation type="journal article" date="2014" name="Int. J. Syst. Evol. Microbiol.">
        <title>Complete genome sequence of Corynebacterium casei LMG S-19264T (=DSM 44701T), isolated from a smear-ripened cheese.</title>
        <authorList>
            <consortium name="US DOE Joint Genome Institute (JGI-PGF)"/>
            <person name="Walter F."/>
            <person name="Albersmeier A."/>
            <person name="Kalinowski J."/>
            <person name="Ruckert C."/>
        </authorList>
    </citation>
    <scope>NUCLEOTIDE SEQUENCE</scope>
    <source>
        <strain evidence="2">KCTC 32255</strain>
    </source>
</reference>
<dbReference type="PANTHER" id="PTHR11895">
    <property type="entry name" value="TRANSAMIDASE"/>
    <property type="match status" value="1"/>
</dbReference>
<proteinExistence type="predicted"/>
<evidence type="ECO:0000259" key="1">
    <source>
        <dbReference type="Pfam" id="PF01425"/>
    </source>
</evidence>